<dbReference type="Proteomes" id="UP001620626">
    <property type="component" value="Unassembled WGS sequence"/>
</dbReference>
<protein>
    <submittedName>
        <fullName evidence="2">Uncharacterized protein</fullName>
    </submittedName>
</protein>
<evidence type="ECO:0000256" key="1">
    <source>
        <dbReference type="SAM" id="MobiDB-lite"/>
    </source>
</evidence>
<proteinExistence type="predicted"/>
<organism evidence="2 3">
    <name type="scientific">Heterodera trifolii</name>
    <dbReference type="NCBI Taxonomy" id="157864"/>
    <lineage>
        <taxon>Eukaryota</taxon>
        <taxon>Metazoa</taxon>
        <taxon>Ecdysozoa</taxon>
        <taxon>Nematoda</taxon>
        <taxon>Chromadorea</taxon>
        <taxon>Rhabditida</taxon>
        <taxon>Tylenchina</taxon>
        <taxon>Tylenchomorpha</taxon>
        <taxon>Tylenchoidea</taxon>
        <taxon>Heteroderidae</taxon>
        <taxon>Heteroderinae</taxon>
        <taxon>Heterodera</taxon>
    </lineage>
</organism>
<name>A0ABD2J8S8_9BILA</name>
<evidence type="ECO:0000313" key="2">
    <source>
        <dbReference type="EMBL" id="KAL3087015.1"/>
    </source>
</evidence>
<feature type="region of interest" description="Disordered" evidence="1">
    <location>
        <begin position="56"/>
        <end position="81"/>
    </location>
</feature>
<dbReference type="EMBL" id="JBICBT010001025">
    <property type="protein sequence ID" value="KAL3087015.1"/>
    <property type="molecule type" value="Genomic_DNA"/>
</dbReference>
<dbReference type="AlphaFoldDB" id="A0ABD2J8S8"/>
<accession>A0ABD2J8S8</accession>
<reference evidence="2 3" key="1">
    <citation type="submission" date="2024-10" db="EMBL/GenBank/DDBJ databases">
        <authorList>
            <person name="Kim D."/>
        </authorList>
    </citation>
    <scope>NUCLEOTIDE SEQUENCE [LARGE SCALE GENOMIC DNA]</scope>
    <source>
        <strain evidence="2">BH-2024</strain>
    </source>
</reference>
<keyword evidence="3" id="KW-1185">Reference proteome</keyword>
<comment type="caution">
    <text evidence="2">The sequence shown here is derived from an EMBL/GenBank/DDBJ whole genome shotgun (WGS) entry which is preliminary data.</text>
</comment>
<evidence type="ECO:0000313" key="3">
    <source>
        <dbReference type="Proteomes" id="UP001620626"/>
    </source>
</evidence>
<sequence length="99" mass="9704">MVGRGFIQFIIILRAVPTPSPPPPIHSFRSASAAKHCASGEGSAAASATASINPCGASGAGELKEEQSVSAEGTLPTAGGAGRVAAVGSARPHPLILFG</sequence>
<gene>
    <name evidence="2" type="ORF">niasHT_025539</name>
</gene>